<feature type="compositionally biased region" description="Basic and acidic residues" evidence="1">
    <location>
        <begin position="214"/>
        <end position="224"/>
    </location>
</feature>
<dbReference type="GO" id="GO:0030682">
    <property type="term" value="P:symbiont-mediated perturbation of host defenses"/>
    <property type="evidence" value="ECO:0007669"/>
    <property type="project" value="InterPro"/>
</dbReference>
<sequence>MKLVSPCIQWCILATIIDATLADRRIDEEETYWPNQDIIRALENKDKKSWMLYRTLRRSPPRSENTCVYAEVKGKESDGKSYKFEQGYKTGDGTEKTEILYAFPYQTESWEGKNRSKENAMRVKQNKESPNGKGYQLIYSDYKCCDILRVLEEDNGAACELYLHDGCVSEPVPSPCASQYQLACGRGSAYKNQVYNESCRSAIEVTTKPSTEAPDDKEPPKEPNPEAPQTPEEATTTSTLPPGC</sequence>
<dbReference type="SUPFAM" id="SSF50814">
    <property type="entry name" value="Lipocalins"/>
    <property type="match status" value="1"/>
</dbReference>
<keyword evidence="2" id="KW-0732">Signal</keyword>
<dbReference type="GO" id="GO:0043176">
    <property type="term" value="F:amine binding"/>
    <property type="evidence" value="ECO:0007669"/>
    <property type="project" value="InterPro"/>
</dbReference>
<dbReference type="InterPro" id="IPR002970">
    <property type="entry name" value="Tick_his-bd"/>
</dbReference>
<name>V5HAE3_IXORI</name>
<feature type="chain" id="PRO_5004734741" evidence="2">
    <location>
        <begin position="23"/>
        <end position="244"/>
    </location>
</feature>
<accession>V5HAE3</accession>
<feature type="signal peptide" evidence="2">
    <location>
        <begin position="1"/>
        <end position="22"/>
    </location>
</feature>
<dbReference type="EMBL" id="GANP01014460">
    <property type="protein sequence ID" value="JAB70008.1"/>
    <property type="molecule type" value="mRNA"/>
</dbReference>
<dbReference type="Gene3D" id="2.40.128.20">
    <property type="match status" value="1"/>
</dbReference>
<dbReference type="Pfam" id="PF02098">
    <property type="entry name" value="His_binding"/>
    <property type="match status" value="1"/>
</dbReference>
<dbReference type="AlphaFoldDB" id="V5HAE3"/>
<reference evidence="3" key="1">
    <citation type="journal article" date="2015" name="Sci. Rep.">
        <title>Tissue- and time-dependent transcription in Ixodes ricinus salivary glands and midguts when blood feeding on the vertebrate host.</title>
        <authorList>
            <person name="Kotsyfakis M."/>
            <person name="Schwarz A."/>
            <person name="Erhart J."/>
            <person name="Ribeiro J.M."/>
        </authorList>
    </citation>
    <scope>NUCLEOTIDE SEQUENCE</scope>
    <source>
        <tissue evidence="3">Salivary gland and midgut</tissue>
    </source>
</reference>
<proteinExistence type="evidence at transcript level"/>
<feature type="region of interest" description="Disordered" evidence="1">
    <location>
        <begin position="205"/>
        <end position="244"/>
    </location>
</feature>
<dbReference type="InterPro" id="IPR012674">
    <property type="entry name" value="Calycin"/>
</dbReference>
<organism evidence="3">
    <name type="scientific">Ixodes ricinus</name>
    <name type="common">Common tick</name>
    <name type="synonym">Acarus ricinus</name>
    <dbReference type="NCBI Taxonomy" id="34613"/>
    <lineage>
        <taxon>Eukaryota</taxon>
        <taxon>Metazoa</taxon>
        <taxon>Ecdysozoa</taxon>
        <taxon>Arthropoda</taxon>
        <taxon>Chelicerata</taxon>
        <taxon>Arachnida</taxon>
        <taxon>Acari</taxon>
        <taxon>Parasitiformes</taxon>
        <taxon>Ixodida</taxon>
        <taxon>Ixodoidea</taxon>
        <taxon>Ixodidae</taxon>
        <taxon>Ixodinae</taxon>
        <taxon>Ixodes</taxon>
    </lineage>
</organism>
<protein>
    <submittedName>
        <fullName evidence="3">Putative lipocalin-2 1</fullName>
    </submittedName>
</protein>
<evidence type="ECO:0000313" key="3">
    <source>
        <dbReference type="EMBL" id="JAB70008.1"/>
    </source>
</evidence>
<evidence type="ECO:0000256" key="2">
    <source>
        <dbReference type="SAM" id="SignalP"/>
    </source>
</evidence>
<feature type="compositionally biased region" description="Low complexity" evidence="1">
    <location>
        <begin position="227"/>
        <end position="244"/>
    </location>
</feature>
<evidence type="ECO:0000256" key="1">
    <source>
        <dbReference type="SAM" id="MobiDB-lite"/>
    </source>
</evidence>